<evidence type="ECO:0000256" key="14">
    <source>
        <dbReference type="RuleBase" id="RU000461"/>
    </source>
</evidence>
<keyword evidence="5 13" id="KW-0349">Heme</keyword>
<keyword evidence="12" id="KW-0472">Membrane</keyword>
<dbReference type="PROSITE" id="PS00086">
    <property type="entry name" value="CYTOCHROME_P450"/>
    <property type="match status" value="1"/>
</dbReference>
<keyword evidence="6 13" id="KW-0479">Metal-binding</keyword>
<evidence type="ECO:0000256" key="6">
    <source>
        <dbReference type="ARBA" id="ARBA00022723"/>
    </source>
</evidence>
<dbReference type="GO" id="GO:0008395">
    <property type="term" value="F:steroid hydroxylase activity"/>
    <property type="evidence" value="ECO:0007669"/>
    <property type="project" value="TreeGrafter"/>
</dbReference>
<evidence type="ECO:0000256" key="9">
    <source>
        <dbReference type="ARBA" id="ARBA00023002"/>
    </source>
</evidence>
<evidence type="ECO:0000256" key="12">
    <source>
        <dbReference type="ARBA" id="ARBA00023136"/>
    </source>
</evidence>
<dbReference type="AlphaFoldDB" id="K1QSQ7"/>
<gene>
    <name evidence="15" type="ORF">CGI_10004732</name>
</gene>
<evidence type="ECO:0000256" key="11">
    <source>
        <dbReference type="ARBA" id="ARBA00023033"/>
    </source>
</evidence>
<dbReference type="GO" id="GO:0016712">
    <property type="term" value="F:oxidoreductase activity, acting on paired donors, with incorporation or reduction of molecular oxygen, reduced flavin or flavoprotein as one donor, and incorporation of one atom of oxygen"/>
    <property type="evidence" value="ECO:0007669"/>
    <property type="project" value="TreeGrafter"/>
</dbReference>
<dbReference type="FunFam" id="1.10.630.10:FF:000238">
    <property type="entry name" value="Cytochrome P450 2A6"/>
    <property type="match status" value="1"/>
</dbReference>
<evidence type="ECO:0000256" key="3">
    <source>
        <dbReference type="ARBA" id="ARBA00004406"/>
    </source>
</evidence>
<reference evidence="15" key="1">
    <citation type="journal article" date="2012" name="Nature">
        <title>The oyster genome reveals stress adaptation and complexity of shell formation.</title>
        <authorList>
            <person name="Zhang G."/>
            <person name="Fang X."/>
            <person name="Guo X."/>
            <person name="Li L."/>
            <person name="Luo R."/>
            <person name="Xu F."/>
            <person name="Yang P."/>
            <person name="Zhang L."/>
            <person name="Wang X."/>
            <person name="Qi H."/>
            <person name="Xiong Z."/>
            <person name="Que H."/>
            <person name="Xie Y."/>
            <person name="Holland P.W."/>
            <person name="Paps J."/>
            <person name="Zhu Y."/>
            <person name="Wu F."/>
            <person name="Chen Y."/>
            <person name="Wang J."/>
            <person name="Peng C."/>
            <person name="Meng J."/>
            <person name="Yang L."/>
            <person name="Liu J."/>
            <person name="Wen B."/>
            <person name="Zhang N."/>
            <person name="Huang Z."/>
            <person name="Zhu Q."/>
            <person name="Feng Y."/>
            <person name="Mount A."/>
            <person name="Hedgecock D."/>
            <person name="Xu Z."/>
            <person name="Liu Y."/>
            <person name="Domazet-Loso T."/>
            <person name="Du Y."/>
            <person name="Sun X."/>
            <person name="Zhang S."/>
            <person name="Liu B."/>
            <person name="Cheng P."/>
            <person name="Jiang X."/>
            <person name="Li J."/>
            <person name="Fan D."/>
            <person name="Wang W."/>
            <person name="Fu W."/>
            <person name="Wang T."/>
            <person name="Wang B."/>
            <person name="Zhang J."/>
            <person name="Peng Z."/>
            <person name="Li Y."/>
            <person name="Li N."/>
            <person name="Wang J."/>
            <person name="Chen M."/>
            <person name="He Y."/>
            <person name="Tan F."/>
            <person name="Song X."/>
            <person name="Zheng Q."/>
            <person name="Huang R."/>
            <person name="Yang H."/>
            <person name="Du X."/>
            <person name="Chen L."/>
            <person name="Yang M."/>
            <person name="Gaffney P.M."/>
            <person name="Wang S."/>
            <person name="Luo L."/>
            <person name="She Z."/>
            <person name="Ming Y."/>
            <person name="Huang W."/>
            <person name="Zhang S."/>
            <person name="Huang B."/>
            <person name="Zhang Y."/>
            <person name="Qu T."/>
            <person name="Ni P."/>
            <person name="Miao G."/>
            <person name="Wang J."/>
            <person name="Wang Q."/>
            <person name="Steinberg C.E."/>
            <person name="Wang H."/>
            <person name="Li N."/>
            <person name="Qian L."/>
            <person name="Zhang G."/>
            <person name="Li Y."/>
            <person name="Yang H."/>
            <person name="Liu X."/>
            <person name="Wang J."/>
            <person name="Yin Y."/>
            <person name="Wang J."/>
        </authorList>
    </citation>
    <scope>NUCLEOTIDE SEQUENCE [LARGE SCALE GENOMIC DNA]</scope>
    <source>
        <strain evidence="15">05x7-T-G4-1.051#20</strain>
    </source>
</reference>
<keyword evidence="10 13" id="KW-0408">Iron</keyword>
<dbReference type="FunCoup" id="K1QSQ7">
    <property type="interactions" value="115"/>
</dbReference>
<dbReference type="PANTHER" id="PTHR24300:SF403">
    <property type="entry name" value="CYTOCHROME P450 306A1"/>
    <property type="match status" value="1"/>
</dbReference>
<dbReference type="InterPro" id="IPR017972">
    <property type="entry name" value="Cyt_P450_CS"/>
</dbReference>
<dbReference type="EMBL" id="JH816142">
    <property type="protein sequence ID" value="EKC24626.1"/>
    <property type="molecule type" value="Genomic_DNA"/>
</dbReference>
<keyword evidence="7" id="KW-0256">Endoplasmic reticulum</keyword>
<keyword evidence="11 14" id="KW-0503">Monooxygenase</keyword>
<accession>K1QSQ7</accession>
<dbReference type="GO" id="GO:0020037">
    <property type="term" value="F:heme binding"/>
    <property type="evidence" value="ECO:0007669"/>
    <property type="project" value="InterPro"/>
</dbReference>
<feature type="binding site" description="axial binding residue" evidence="13">
    <location>
        <position position="373"/>
    </location>
    <ligand>
        <name>heme</name>
        <dbReference type="ChEBI" id="CHEBI:30413"/>
    </ligand>
    <ligandPart>
        <name>Fe</name>
        <dbReference type="ChEBI" id="CHEBI:18248"/>
    </ligandPart>
</feature>
<dbReference type="InterPro" id="IPR050182">
    <property type="entry name" value="Cytochrome_P450_fam2"/>
</dbReference>
<dbReference type="Gene3D" id="1.10.630.10">
    <property type="entry name" value="Cytochrome P450"/>
    <property type="match status" value="1"/>
</dbReference>
<sequence>MSRERKNFPPGPPGIPLLGNINDLKPESMLTTLRALHKQYGDLVSIRFFHHHLIFVGGSKSTNELLVKRGDVLGRKPYFFIGTEIFQNSGVFASSGQLWKEHRTFGITSLRNFGFGKRTLQTRIMEEMDYFLAEVDSYKGKPFDIQPLISKSIANVIAALVFGKRFELIDRTSAEMCSLLNEFVSNEHRSTLDENNIRDYIDCFLLEQKKKDEASEDHTFTDKQLLVTVSEFFTAGMETTSTAIRWGILYLLHNPGTQKRMRKEIDNVVASGRFPSLDDKPKLPFCEAVCYEVLRIANVAPTTGPHALKDDVTMNGYVIPKNATLFIDLDSINMDPDLFPDPFKFNPDRFMSEDGVVTGTEKIGSFSTGRRVCMGESMAKMELFLFMTSLVQRYEIQKEAGKPLPSLDGIEGLTYSPKKYEICLSRID</sequence>
<comment type="subcellular location">
    <subcellularLocation>
        <location evidence="3">Endoplasmic reticulum membrane</location>
        <topology evidence="3">Peripheral membrane protein</topology>
    </subcellularLocation>
    <subcellularLocation>
        <location evidence="2">Microsome membrane</location>
        <topology evidence="2">Peripheral membrane protein</topology>
    </subcellularLocation>
</comment>
<evidence type="ECO:0000256" key="5">
    <source>
        <dbReference type="ARBA" id="ARBA00022617"/>
    </source>
</evidence>
<evidence type="ECO:0000256" key="7">
    <source>
        <dbReference type="ARBA" id="ARBA00022824"/>
    </source>
</evidence>
<protein>
    <submittedName>
        <fullName evidence="15">Cytochrome P450 2B19</fullName>
    </submittedName>
</protein>
<organism evidence="15">
    <name type="scientific">Magallana gigas</name>
    <name type="common">Pacific oyster</name>
    <name type="synonym">Crassostrea gigas</name>
    <dbReference type="NCBI Taxonomy" id="29159"/>
    <lineage>
        <taxon>Eukaryota</taxon>
        <taxon>Metazoa</taxon>
        <taxon>Spiralia</taxon>
        <taxon>Lophotrochozoa</taxon>
        <taxon>Mollusca</taxon>
        <taxon>Bivalvia</taxon>
        <taxon>Autobranchia</taxon>
        <taxon>Pteriomorphia</taxon>
        <taxon>Ostreida</taxon>
        <taxon>Ostreoidea</taxon>
        <taxon>Ostreidae</taxon>
        <taxon>Magallana</taxon>
    </lineage>
</organism>
<keyword evidence="8" id="KW-0492">Microsome</keyword>
<dbReference type="InParanoid" id="K1QSQ7"/>
<dbReference type="InterPro" id="IPR036396">
    <property type="entry name" value="Cyt_P450_sf"/>
</dbReference>
<comment type="cofactor">
    <cofactor evidence="1 13">
        <name>heme</name>
        <dbReference type="ChEBI" id="CHEBI:30413"/>
    </cofactor>
</comment>
<dbReference type="HOGENOM" id="CLU_001570_22_3_1"/>
<dbReference type="GO" id="GO:0005506">
    <property type="term" value="F:iron ion binding"/>
    <property type="evidence" value="ECO:0007669"/>
    <property type="project" value="InterPro"/>
</dbReference>
<evidence type="ECO:0000256" key="1">
    <source>
        <dbReference type="ARBA" id="ARBA00001971"/>
    </source>
</evidence>
<evidence type="ECO:0000256" key="2">
    <source>
        <dbReference type="ARBA" id="ARBA00004174"/>
    </source>
</evidence>
<dbReference type="Pfam" id="PF00067">
    <property type="entry name" value="p450"/>
    <property type="match status" value="2"/>
</dbReference>
<dbReference type="PRINTS" id="PR00385">
    <property type="entry name" value="P450"/>
</dbReference>
<dbReference type="InterPro" id="IPR002401">
    <property type="entry name" value="Cyt_P450_E_grp-I"/>
</dbReference>
<dbReference type="SUPFAM" id="SSF48264">
    <property type="entry name" value="Cytochrome P450"/>
    <property type="match status" value="1"/>
</dbReference>
<evidence type="ECO:0000256" key="10">
    <source>
        <dbReference type="ARBA" id="ARBA00023004"/>
    </source>
</evidence>
<evidence type="ECO:0000256" key="8">
    <source>
        <dbReference type="ARBA" id="ARBA00022848"/>
    </source>
</evidence>
<dbReference type="GO" id="GO:0005789">
    <property type="term" value="C:endoplasmic reticulum membrane"/>
    <property type="evidence" value="ECO:0007669"/>
    <property type="project" value="UniProtKB-SubCell"/>
</dbReference>
<evidence type="ECO:0000313" key="15">
    <source>
        <dbReference type="EMBL" id="EKC24626.1"/>
    </source>
</evidence>
<name>K1QSQ7_MAGGI</name>
<dbReference type="InterPro" id="IPR001128">
    <property type="entry name" value="Cyt_P450"/>
</dbReference>
<keyword evidence="9 14" id="KW-0560">Oxidoreductase</keyword>
<proteinExistence type="inferred from homology"/>
<dbReference type="PRINTS" id="PR00463">
    <property type="entry name" value="EP450I"/>
</dbReference>
<dbReference type="GO" id="GO:0006805">
    <property type="term" value="P:xenobiotic metabolic process"/>
    <property type="evidence" value="ECO:0007669"/>
    <property type="project" value="TreeGrafter"/>
</dbReference>
<evidence type="ECO:0000256" key="13">
    <source>
        <dbReference type="PIRSR" id="PIRSR602401-1"/>
    </source>
</evidence>
<dbReference type="GO" id="GO:0006082">
    <property type="term" value="P:organic acid metabolic process"/>
    <property type="evidence" value="ECO:0007669"/>
    <property type="project" value="TreeGrafter"/>
</dbReference>
<evidence type="ECO:0000256" key="4">
    <source>
        <dbReference type="ARBA" id="ARBA00010617"/>
    </source>
</evidence>
<comment type="similarity">
    <text evidence="4 14">Belongs to the cytochrome P450 family.</text>
</comment>
<dbReference type="PANTHER" id="PTHR24300">
    <property type="entry name" value="CYTOCHROME P450 508A4-RELATED"/>
    <property type="match status" value="1"/>
</dbReference>